<dbReference type="GO" id="GO:0009395">
    <property type="term" value="P:phospholipid catabolic process"/>
    <property type="evidence" value="ECO:0007669"/>
    <property type="project" value="UniProtKB-KW"/>
</dbReference>
<dbReference type="GO" id="GO:0006655">
    <property type="term" value="P:phosphatidylglycerol biosynthetic process"/>
    <property type="evidence" value="ECO:0007669"/>
    <property type="project" value="UniProtKB-UniPathway"/>
</dbReference>
<dbReference type="PIRSF" id="PIRSF006162">
    <property type="entry name" value="PgpA"/>
    <property type="match status" value="1"/>
</dbReference>
<keyword evidence="1" id="KW-0443">Lipid metabolism</keyword>
<dbReference type="GO" id="GO:0008962">
    <property type="term" value="F:phosphatidylglycerophosphatase activity"/>
    <property type="evidence" value="ECO:0007669"/>
    <property type="project" value="UniProtKB-EC"/>
</dbReference>
<accession>A0A2V1K4G6</accession>
<reference evidence="5" key="1">
    <citation type="submission" date="2018-05" db="EMBL/GenBank/DDBJ databases">
        <authorList>
            <person name="Li Y."/>
        </authorList>
    </citation>
    <scope>NUCLEOTIDE SEQUENCE [LARGE SCALE GENOMIC DNA]</scope>
    <source>
        <strain evidence="5">3d-2-2</strain>
    </source>
</reference>
<keyword evidence="1" id="KW-0479">Metal-binding</keyword>
<comment type="cofactor">
    <cofactor evidence="1">
        <name>Mg(2+)</name>
        <dbReference type="ChEBI" id="CHEBI:18420"/>
    </cofactor>
</comment>
<feature type="domain" description="YutG/PgpA" evidence="3">
    <location>
        <begin position="22"/>
        <end position="163"/>
    </location>
</feature>
<dbReference type="InterPro" id="IPR007686">
    <property type="entry name" value="YutG/PgpA"/>
</dbReference>
<feature type="transmembrane region" description="Helical" evidence="2">
    <location>
        <begin position="151"/>
        <end position="168"/>
    </location>
</feature>
<dbReference type="RefSeq" id="WP_109061519.1">
    <property type="nucleotide sequence ID" value="NZ_QETA01000002.1"/>
</dbReference>
<keyword evidence="1" id="KW-0378">Hydrolase</keyword>
<dbReference type="PANTHER" id="PTHR36305">
    <property type="entry name" value="PHOSPHATIDYLGLYCEROPHOSPHATASE A"/>
    <property type="match status" value="1"/>
</dbReference>
<keyword evidence="5" id="KW-1185">Reference proteome</keyword>
<proteinExistence type="predicted"/>
<gene>
    <name evidence="4" type="ORF">DD235_07030</name>
</gene>
<organism evidence="4 5">
    <name type="scientific">Corticimicrobacter populi</name>
    <dbReference type="NCBI Taxonomy" id="2175229"/>
    <lineage>
        <taxon>Bacteria</taxon>
        <taxon>Pseudomonadati</taxon>
        <taxon>Pseudomonadota</taxon>
        <taxon>Betaproteobacteria</taxon>
        <taxon>Burkholderiales</taxon>
        <taxon>Alcaligenaceae</taxon>
        <taxon>Corticimicrobacter</taxon>
    </lineage>
</organism>
<keyword evidence="1" id="KW-0460">Magnesium</keyword>
<dbReference type="InterPro" id="IPR036681">
    <property type="entry name" value="PgpA-like_sf"/>
</dbReference>
<evidence type="ECO:0000256" key="1">
    <source>
        <dbReference type="PIRNR" id="PIRNR006162"/>
    </source>
</evidence>
<sequence length="178" mass="19656">MTDSKTTSWPTTAWVFGHPARWLAFGLGSGLIRPAPGTWGTLAGWALWAWLAPAGWAAGGAVLLAGFLLGCWACHRTGVELGQPDHGGMVWDEFVGIWLVLWLLPGFFEVNWLAQVWAVVLFRFFDILKPYPIRVFDRRLKNGFGCMLDDVLAALFAVLVLALTAWLQPPGLLRGAFF</sequence>
<evidence type="ECO:0000313" key="5">
    <source>
        <dbReference type="Proteomes" id="UP000245212"/>
    </source>
</evidence>
<evidence type="ECO:0000259" key="3">
    <source>
        <dbReference type="Pfam" id="PF04608"/>
    </source>
</evidence>
<dbReference type="UniPathway" id="UPA00084">
    <property type="reaction ID" value="UER00504"/>
</dbReference>
<dbReference type="PANTHER" id="PTHR36305:SF1">
    <property type="entry name" value="PHOSPHATIDYLGLYCEROPHOSPHATASE A"/>
    <property type="match status" value="1"/>
</dbReference>
<comment type="caution">
    <text evidence="4">The sequence shown here is derived from an EMBL/GenBank/DDBJ whole genome shotgun (WGS) entry which is preliminary data.</text>
</comment>
<evidence type="ECO:0000313" key="4">
    <source>
        <dbReference type="EMBL" id="PWF24243.1"/>
    </source>
</evidence>
<keyword evidence="1" id="KW-0997">Cell inner membrane</keyword>
<keyword evidence="1" id="KW-1208">Phospholipid metabolism</keyword>
<keyword evidence="1 2" id="KW-0812">Transmembrane</keyword>
<dbReference type="Proteomes" id="UP000245212">
    <property type="component" value="Unassembled WGS sequence"/>
</dbReference>
<comment type="function">
    <text evidence="1">Lipid phosphatase which dephosphorylates phosphatidylglycerophosphate (PGP) to phosphatidylglycerol (PG).</text>
</comment>
<dbReference type="EMBL" id="QETA01000002">
    <property type="protein sequence ID" value="PWF24243.1"/>
    <property type="molecule type" value="Genomic_DNA"/>
</dbReference>
<dbReference type="SUPFAM" id="SSF101307">
    <property type="entry name" value="YutG-like"/>
    <property type="match status" value="1"/>
</dbReference>
<dbReference type="GO" id="GO:0005886">
    <property type="term" value="C:plasma membrane"/>
    <property type="evidence" value="ECO:0007669"/>
    <property type="project" value="UniProtKB-SubCell"/>
</dbReference>
<name>A0A2V1K4G6_9BURK</name>
<dbReference type="Pfam" id="PF04608">
    <property type="entry name" value="PgpA"/>
    <property type="match status" value="1"/>
</dbReference>
<keyword evidence="2" id="KW-1133">Transmembrane helix</keyword>
<protein>
    <recommendedName>
        <fullName evidence="1">Phosphatidylglycerophosphatase A</fullName>
        <ecNumber evidence="1">3.1.3.27</ecNumber>
    </recommendedName>
    <alternativeName>
        <fullName evidence="1">Phosphatidylglycerolphosphate phosphatase A</fullName>
    </alternativeName>
</protein>
<dbReference type="AlphaFoldDB" id="A0A2V1K4G6"/>
<dbReference type="CDD" id="cd06971">
    <property type="entry name" value="PgpA"/>
    <property type="match status" value="1"/>
</dbReference>
<keyword evidence="1 2" id="KW-0472">Membrane</keyword>
<feature type="transmembrane region" description="Helical" evidence="2">
    <location>
        <begin position="47"/>
        <end position="69"/>
    </location>
</feature>
<comment type="pathway">
    <text evidence="1">Phospholipid metabolism; phosphatidylglycerol biosynthesis; phosphatidylglycerol from CDP-diacylglycerol: step 2/2.</text>
</comment>
<dbReference type="GO" id="GO:0046872">
    <property type="term" value="F:metal ion binding"/>
    <property type="evidence" value="ECO:0007669"/>
    <property type="project" value="UniProtKB-KW"/>
</dbReference>
<keyword evidence="1" id="KW-1003">Cell membrane</keyword>
<dbReference type="EC" id="3.1.3.27" evidence="1"/>
<dbReference type="InterPro" id="IPR026037">
    <property type="entry name" value="PgpA"/>
</dbReference>
<evidence type="ECO:0000256" key="2">
    <source>
        <dbReference type="SAM" id="Phobius"/>
    </source>
</evidence>
<comment type="catalytic activity">
    <reaction evidence="1">
        <text>a 1,2-diacyl-sn-glycero-3-phospho-(1'-sn-glycero-3'-phosphate) + H2O = a 1,2-diacyl-sn-glycero-3-phospho-(1'-sn-glycerol) + phosphate</text>
        <dbReference type="Rhea" id="RHEA:33751"/>
        <dbReference type="ChEBI" id="CHEBI:15377"/>
        <dbReference type="ChEBI" id="CHEBI:43474"/>
        <dbReference type="ChEBI" id="CHEBI:60110"/>
        <dbReference type="ChEBI" id="CHEBI:64716"/>
        <dbReference type="EC" id="3.1.3.27"/>
    </reaction>
</comment>
<keyword evidence="1" id="KW-0595">Phospholipid degradation</keyword>
<comment type="subcellular location">
    <subcellularLocation>
        <location evidence="1">Cell inner membrane</location>
        <topology evidence="1">Multi-pass membrane protein</topology>
    </subcellularLocation>
</comment>
<keyword evidence="1" id="KW-0442">Lipid degradation</keyword>